<dbReference type="InterPro" id="IPR017853">
    <property type="entry name" value="GH"/>
</dbReference>
<keyword evidence="2 7" id="KW-0378">Hydrolase</keyword>
<dbReference type="GO" id="GO:0005975">
    <property type="term" value="P:carbohydrate metabolic process"/>
    <property type="evidence" value="ECO:0007669"/>
    <property type="project" value="InterPro"/>
</dbReference>
<evidence type="ECO:0000313" key="8">
    <source>
        <dbReference type="Proteomes" id="UP000534186"/>
    </source>
</evidence>
<dbReference type="Gene3D" id="3.20.20.80">
    <property type="entry name" value="Glycosidases"/>
    <property type="match status" value="1"/>
</dbReference>
<gene>
    <name evidence="7" type="ORF">HDF12_001695</name>
</gene>
<dbReference type="PRINTS" id="PR00745">
    <property type="entry name" value="GLHYDRLASE39"/>
</dbReference>
<evidence type="ECO:0000256" key="3">
    <source>
        <dbReference type="ARBA" id="ARBA00023295"/>
    </source>
</evidence>
<reference evidence="7 8" key="1">
    <citation type="submission" date="2020-07" db="EMBL/GenBank/DDBJ databases">
        <title>Genomic Encyclopedia of Type Strains, Phase IV (KMG-V): Genome sequencing to study the core and pangenomes of soil and plant-associated prokaryotes.</title>
        <authorList>
            <person name="Whitman W."/>
        </authorList>
    </citation>
    <scope>NUCLEOTIDE SEQUENCE [LARGE SCALE GENOMIC DNA]</scope>
    <source>
        <strain evidence="7 8">M8UP30</strain>
    </source>
</reference>
<dbReference type="SUPFAM" id="SSF51011">
    <property type="entry name" value="Glycosyl hydrolase domain"/>
    <property type="match status" value="1"/>
</dbReference>
<dbReference type="PANTHER" id="PTHR12631:SF10">
    <property type="entry name" value="BETA-XYLOSIDASE-LIKE PROTEIN-RELATED"/>
    <property type="match status" value="1"/>
</dbReference>
<dbReference type="Proteomes" id="UP000534186">
    <property type="component" value="Unassembled WGS sequence"/>
</dbReference>
<comment type="caution">
    <text evidence="7">The sequence shown here is derived from an EMBL/GenBank/DDBJ whole genome shotgun (WGS) entry which is preliminary data.</text>
</comment>
<sequence>MIRSRTLALAALSLSLFSSFPLAAQQPEQIRIDAGAPTTPFPHFWEQTFGSGRAILSLRQSYRDDLRTVKNVTDFKSVRFHGIFLDEVGLYDPDATTQNPGLPPEKVQGAGIYNFSYIDQIYDGLLANGVRPFVELSFMPRKMAADPNQTQSFFYKPVVSPPKDYALWDAMIAAFAQHLIDRYGIDEVATWNFEVWNEPNLDFWGGRPNMPTYFELYDHTALALKKVSQRIRVGGPSTAQAAYVADFLQHCKDHNIPVDFASTHVYANDTAKDVFHTDEQIPRDVMVYRAVKKVHDEIASSPYPTMPLLFSEYNASYSNEPDVTDTTYMGPWLANNIRQCDGLTESMSYWSFSDVFEEQGVVRTPFYGGFGLIAADSIPKPSLNAFAMLHRLGDHRIKLENEDALATRSDDGAVEVAFWNYAPPFGTGAAYTPPPTSKGTDKNFQVTVAGVPSNAKVELLRLDDDHGNAVKAFDTMGRPRGSLTQGQIKQLKAAGSMAPAEQLRLSGGHLQITVPPHGLVLLVVK</sequence>
<keyword evidence="3 7" id="KW-0326">Glycosidase</keyword>
<dbReference type="AlphaFoldDB" id="A0A7Y9T9F5"/>
<dbReference type="PANTHER" id="PTHR12631">
    <property type="entry name" value="ALPHA-L-IDURONIDASE"/>
    <property type="match status" value="1"/>
</dbReference>
<feature type="signal peptide" evidence="5">
    <location>
        <begin position="1"/>
        <end position="23"/>
    </location>
</feature>
<dbReference type="InterPro" id="IPR051923">
    <property type="entry name" value="Glycosyl_Hydrolase_39"/>
</dbReference>
<feature type="domain" description="Glycosyl hydrolases family 39 N-terminal catalytic" evidence="6">
    <location>
        <begin position="29"/>
        <end position="494"/>
    </location>
</feature>
<evidence type="ECO:0000259" key="6">
    <source>
        <dbReference type="Pfam" id="PF01229"/>
    </source>
</evidence>
<dbReference type="InterPro" id="IPR000514">
    <property type="entry name" value="Glyco_hydro_39"/>
</dbReference>
<dbReference type="EMBL" id="JACCCV010000001">
    <property type="protein sequence ID" value="NYF51330.1"/>
    <property type="molecule type" value="Genomic_DNA"/>
</dbReference>
<dbReference type="SUPFAM" id="SSF51445">
    <property type="entry name" value="(Trans)glycosidases"/>
    <property type="match status" value="1"/>
</dbReference>
<dbReference type="InterPro" id="IPR049166">
    <property type="entry name" value="GH39_cat"/>
</dbReference>
<comment type="similarity">
    <text evidence="1">Belongs to the glycosyl hydrolase 39 family.</text>
</comment>
<evidence type="ECO:0000256" key="1">
    <source>
        <dbReference type="ARBA" id="ARBA00008875"/>
    </source>
</evidence>
<feature type="chain" id="PRO_5030771930" evidence="5">
    <location>
        <begin position="24"/>
        <end position="525"/>
    </location>
</feature>
<dbReference type="EC" id="3.2.1.37" evidence="7"/>
<dbReference type="InterPro" id="IPR049165">
    <property type="entry name" value="GH39_as"/>
</dbReference>
<organism evidence="7 8">
    <name type="scientific">Tunturiibacter lichenicola</name>
    <dbReference type="NCBI Taxonomy" id="2051959"/>
    <lineage>
        <taxon>Bacteria</taxon>
        <taxon>Pseudomonadati</taxon>
        <taxon>Acidobacteriota</taxon>
        <taxon>Terriglobia</taxon>
        <taxon>Terriglobales</taxon>
        <taxon>Acidobacteriaceae</taxon>
        <taxon>Tunturiibacter</taxon>
    </lineage>
</organism>
<evidence type="ECO:0000313" key="7">
    <source>
        <dbReference type="EMBL" id="NYF51330.1"/>
    </source>
</evidence>
<accession>A0A7Y9T9F5</accession>
<evidence type="ECO:0000256" key="2">
    <source>
        <dbReference type="ARBA" id="ARBA00022801"/>
    </source>
</evidence>
<evidence type="ECO:0000256" key="5">
    <source>
        <dbReference type="SAM" id="SignalP"/>
    </source>
</evidence>
<protein>
    <submittedName>
        <fullName evidence="7">Xylan 1,4-beta-xylosidase</fullName>
        <ecNumber evidence="7">3.2.1.37</ecNumber>
    </submittedName>
</protein>
<name>A0A7Y9T9F5_9BACT</name>
<proteinExistence type="inferred from homology"/>
<dbReference type="PROSITE" id="PS01027">
    <property type="entry name" value="GLYCOSYL_HYDROL_F39"/>
    <property type="match status" value="1"/>
</dbReference>
<feature type="active site" description="Proton donor" evidence="4">
    <location>
        <position position="198"/>
    </location>
</feature>
<evidence type="ECO:0000256" key="4">
    <source>
        <dbReference type="PIRSR" id="PIRSR600514-1"/>
    </source>
</evidence>
<dbReference type="Pfam" id="PF01229">
    <property type="entry name" value="Glyco_hydro_39"/>
    <property type="match status" value="1"/>
</dbReference>
<dbReference type="GO" id="GO:0009044">
    <property type="term" value="F:xylan 1,4-beta-xylosidase activity"/>
    <property type="evidence" value="ECO:0007669"/>
    <property type="project" value="UniProtKB-EC"/>
</dbReference>
<keyword evidence="5" id="KW-0732">Signal</keyword>
<dbReference type="Gene3D" id="2.60.40.1500">
    <property type="entry name" value="Glycosyl hydrolase domain, family 39"/>
    <property type="match status" value="1"/>
</dbReference>